<keyword evidence="1" id="KW-0812">Transmembrane</keyword>
<proteinExistence type="predicted"/>
<sequence>MRMKAIHIVRVNIVLMFGTILTHYRLHPMGTKKQNAVLADRCMLRMQAREHLT</sequence>
<keyword evidence="1" id="KW-0472">Membrane</keyword>
<keyword evidence="3" id="KW-1185">Reference proteome</keyword>
<evidence type="ECO:0000313" key="3">
    <source>
        <dbReference type="Proteomes" id="UP000215914"/>
    </source>
</evidence>
<dbReference type="AlphaFoldDB" id="A0A9K3JQY3"/>
<protein>
    <submittedName>
        <fullName evidence="2">Uncharacterized protein</fullName>
    </submittedName>
</protein>
<evidence type="ECO:0000313" key="2">
    <source>
        <dbReference type="EMBL" id="KAF5819631.1"/>
    </source>
</evidence>
<accession>A0A9K3JQY3</accession>
<dbReference type="EMBL" id="MNCJ02000317">
    <property type="protein sequence ID" value="KAF5819631.1"/>
    <property type="molecule type" value="Genomic_DNA"/>
</dbReference>
<gene>
    <name evidence="2" type="ORF">HanXRQr2_Chr02g0079801</name>
</gene>
<dbReference type="Proteomes" id="UP000215914">
    <property type="component" value="Unassembled WGS sequence"/>
</dbReference>
<dbReference type="Gramene" id="mRNA:HanXRQr2_Chr02g0079801">
    <property type="protein sequence ID" value="CDS:HanXRQr2_Chr02g0079801.1"/>
    <property type="gene ID" value="HanXRQr2_Chr02g0079801"/>
</dbReference>
<evidence type="ECO:0000256" key="1">
    <source>
        <dbReference type="SAM" id="Phobius"/>
    </source>
</evidence>
<feature type="transmembrane region" description="Helical" evidence="1">
    <location>
        <begin position="6"/>
        <end position="24"/>
    </location>
</feature>
<comment type="caution">
    <text evidence="2">The sequence shown here is derived from an EMBL/GenBank/DDBJ whole genome shotgun (WGS) entry which is preliminary data.</text>
</comment>
<reference evidence="2" key="2">
    <citation type="submission" date="2020-06" db="EMBL/GenBank/DDBJ databases">
        <title>Helianthus annuus Genome sequencing and assembly Release 2.</title>
        <authorList>
            <person name="Gouzy J."/>
            <person name="Langlade N."/>
            <person name="Munos S."/>
        </authorList>
    </citation>
    <scope>NUCLEOTIDE SEQUENCE</scope>
    <source>
        <tissue evidence="2">Leaves</tissue>
    </source>
</reference>
<name>A0A9K3JQY3_HELAN</name>
<organism evidence="2 3">
    <name type="scientific">Helianthus annuus</name>
    <name type="common">Common sunflower</name>
    <dbReference type="NCBI Taxonomy" id="4232"/>
    <lineage>
        <taxon>Eukaryota</taxon>
        <taxon>Viridiplantae</taxon>
        <taxon>Streptophyta</taxon>
        <taxon>Embryophyta</taxon>
        <taxon>Tracheophyta</taxon>
        <taxon>Spermatophyta</taxon>
        <taxon>Magnoliopsida</taxon>
        <taxon>eudicotyledons</taxon>
        <taxon>Gunneridae</taxon>
        <taxon>Pentapetalae</taxon>
        <taxon>asterids</taxon>
        <taxon>campanulids</taxon>
        <taxon>Asterales</taxon>
        <taxon>Asteraceae</taxon>
        <taxon>Asteroideae</taxon>
        <taxon>Heliantheae alliance</taxon>
        <taxon>Heliantheae</taxon>
        <taxon>Helianthus</taxon>
    </lineage>
</organism>
<reference evidence="2" key="1">
    <citation type="journal article" date="2017" name="Nature">
        <title>The sunflower genome provides insights into oil metabolism, flowering and Asterid evolution.</title>
        <authorList>
            <person name="Badouin H."/>
            <person name="Gouzy J."/>
            <person name="Grassa C.J."/>
            <person name="Murat F."/>
            <person name="Staton S.E."/>
            <person name="Cottret L."/>
            <person name="Lelandais-Briere C."/>
            <person name="Owens G.L."/>
            <person name="Carrere S."/>
            <person name="Mayjonade B."/>
            <person name="Legrand L."/>
            <person name="Gill N."/>
            <person name="Kane N.C."/>
            <person name="Bowers J.E."/>
            <person name="Hubner S."/>
            <person name="Bellec A."/>
            <person name="Berard A."/>
            <person name="Berges H."/>
            <person name="Blanchet N."/>
            <person name="Boniface M.C."/>
            <person name="Brunel D."/>
            <person name="Catrice O."/>
            <person name="Chaidir N."/>
            <person name="Claudel C."/>
            <person name="Donnadieu C."/>
            <person name="Faraut T."/>
            <person name="Fievet G."/>
            <person name="Helmstetter N."/>
            <person name="King M."/>
            <person name="Knapp S.J."/>
            <person name="Lai Z."/>
            <person name="Le Paslier M.C."/>
            <person name="Lippi Y."/>
            <person name="Lorenzon L."/>
            <person name="Mandel J.R."/>
            <person name="Marage G."/>
            <person name="Marchand G."/>
            <person name="Marquand E."/>
            <person name="Bret-Mestries E."/>
            <person name="Morien E."/>
            <person name="Nambeesan S."/>
            <person name="Nguyen T."/>
            <person name="Pegot-Espagnet P."/>
            <person name="Pouilly N."/>
            <person name="Raftis F."/>
            <person name="Sallet E."/>
            <person name="Schiex T."/>
            <person name="Thomas J."/>
            <person name="Vandecasteele C."/>
            <person name="Vares D."/>
            <person name="Vear F."/>
            <person name="Vautrin S."/>
            <person name="Crespi M."/>
            <person name="Mangin B."/>
            <person name="Burke J.M."/>
            <person name="Salse J."/>
            <person name="Munos S."/>
            <person name="Vincourt P."/>
            <person name="Rieseberg L.H."/>
            <person name="Langlade N.B."/>
        </authorList>
    </citation>
    <scope>NUCLEOTIDE SEQUENCE</scope>
    <source>
        <tissue evidence="2">Leaves</tissue>
    </source>
</reference>
<keyword evidence="1" id="KW-1133">Transmembrane helix</keyword>